<dbReference type="AlphaFoldDB" id="A0A9X2FKF3"/>
<dbReference type="InterPro" id="IPR021701">
    <property type="entry name" value="DUF3284"/>
</dbReference>
<gene>
    <name evidence="1" type="ORF">LB941_08220</name>
</gene>
<dbReference type="EMBL" id="JAIULA010000015">
    <property type="protein sequence ID" value="MCP0887317.1"/>
    <property type="molecule type" value="Genomic_DNA"/>
</dbReference>
<keyword evidence="2" id="KW-1185">Reference proteome</keyword>
<comment type="caution">
    <text evidence="1">The sequence shown here is derived from an EMBL/GenBank/DDBJ whole genome shotgun (WGS) entry which is preliminary data.</text>
</comment>
<dbReference type="Proteomes" id="UP001139006">
    <property type="component" value="Unassembled WGS sequence"/>
</dbReference>
<sequence>MKVKTKLNVSVEFLYQRLIQTAIDDVSDKLGHQIGTTELAGVTYSTGDKTKLPARITIMDVIPNKIYRYMVEFPDRQVIQEYSLRKLTENQVELAYTTEKVEKNILNRVKQYFGDTFLGWLKSYNIKKILKKLEIGY</sequence>
<organism evidence="1 2">
    <name type="scientific">Ligilactobacillus ubinensis</name>
    <dbReference type="NCBI Taxonomy" id="2876789"/>
    <lineage>
        <taxon>Bacteria</taxon>
        <taxon>Bacillati</taxon>
        <taxon>Bacillota</taxon>
        <taxon>Bacilli</taxon>
        <taxon>Lactobacillales</taxon>
        <taxon>Lactobacillaceae</taxon>
        <taxon>Ligilactobacillus</taxon>
    </lineage>
</organism>
<dbReference type="Pfam" id="PF11687">
    <property type="entry name" value="DUF3284"/>
    <property type="match status" value="1"/>
</dbReference>
<reference evidence="1 2" key="1">
    <citation type="journal article" date="2023" name="Int. J. Syst. Evol. Microbiol.">
        <title>Ligilactobacillus ubinensis sp. nov., a novel species isolated from the wild ferment of a durian fruit (Durio zibethinus).</title>
        <authorList>
            <person name="Heng Y.C."/>
            <person name="Menon N."/>
            <person name="Chen B."/>
            <person name="Loo B.Z.L."/>
            <person name="Wong G.W.J."/>
            <person name="Lim A.C.H."/>
            <person name="Silvaraju S."/>
            <person name="Kittelmann S."/>
        </authorList>
    </citation>
    <scope>NUCLEOTIDE SEQUENCE [LARGE SCALE GENOMIC DNA]</scope>
    <source>
        <strain evidence="1 2">WILCCON 0076</strain>
    </source>
</reference>
<dbReference type="RefSeq" id="WP_253361072.1">
    <property type="nucleotide sequence ID" value="NZ_JAIULA010000015.1"/>
</dbReference>
<accession>A0A9X2FKF3</accession>
<name>A0A9X2FKF3_9LACO</name>
<proteinExistence type="predicted"/>
<evidence type="ECO:0000313" key="2">
    <source>
        <dbReference type="Proteomes" id="UP001139006"/>
    </source>
</evidence>
<evidence type="ECO:0000313" key="1">
    <source>
        <dbReference type="EMBL" id="MCP0887317.1"/>
    </source>
</evidence>
<protein>
    <submittedName>
        <fullName evidence="1">DUF3284 domain-containing protein</fullName>
    </submittedName>
</protein>